<dbReference type="Pfam" id="PF00241">
    <property type="entry name" value="Cofilin_ADF"/>
    <property type="match status" value="1"/>
</dbReference>
<evidence type="ECO:0000259" key="1">
    <source>
        <dbReference type="PROSITE" id="PS51263"/>
    </source>
</evidence>
<dbReference type="AlphaFoldDB" id="A0A2U3ER08"/>
<dbReference type="InterPro" id="IPR029006">
    <property type="entry name" value="ADF-H/Gelsolin-like_dom_sf"/>
</dbReference>
<dbReference type="PROSITE" id="PS51263">
    <property type="entry name" value="ADF_H"/>
    <property type="match status" value="1"/>
</dbReference>
<dbReference type="InterPro" id="IPR002108">
    <property type="entry name" value="ADF-H"/>
</dbReference>
<protein>
    <recommendedName>
        <fullName evidence="1">ADF-H domain-containing protein</fullName>
    </recommendedName>
</protein>
<dbReference type="Proteomes" id="UP000245956">
    <property type="component" value="Unassembled WGS sequence"/>
</dbReference>
<comment type="caution">
    <text evidence="2">The sequence shown here is derived from an EMBL/GenBank/DDBJ whole genome shotgun (WGS) entry which is preliminary data.</text>
</comment>
<evidence type="ECO:0000313" key="2">
    <source>
        <dbReference type="EMBL" id="PWI76944.1"/>
    </source>
</evidence>
<evidence type="ECO:0000313" key="3">
    <source>
        <dbReference type="Proteomes" id="UP000245956"/>
    </source>
</evidence>
<sequence length="185" mass="20354">MSLKIDNQDELREAQSSLFTTTSTSGWILLNYVGPSTVHMASCGEGDVADMTSLLEADQVQYAVVRLAVQQGGVSDTRDVFVRWIGAGVGSVEKNKKEGFHKQAKALLQPHQAEVMVYNKEKLTKETLMERSDPQSKNNTIDVPLGSQALEVKFHVLRLPKVQAMTVAEVNPNSEPERTVVNTVV</sequence>
<proteinExistence type="predicted"/>
<dbReference type="GO" id="GO:0003779">
    <property type="term" value="F:actin binding"/>
    <property type="evidence" value="ECO:0007669"/>
    <property type="project" value="InterPro"/>
</dbReference>
<feature type="domain" description="ADF-H" evidence="1">
    <location>
        <begin position="2"/>
        <end position="133"/>
    </location>
</feature>
<organism evidence="2 3">
    <name type="scientific">Purpureocillium lilacinum</name>
    <name type="common">Paecilomyces lilacinus</name>
    <dbReference type="NCBI Taxonomy" id="33203"/>
    <lineage>
        <taxon>Eukaryota</taxon>
        <taxon>Fungi</taxon>
        <taxon>Dikarya</taxon>
        <taxon>Ascomycota</taxon>
        <taxon>Pezizomycotina</taxon>
        <taxon>Sordariomycetes</taxon>
        <taxon>Hypocreomycetidae</taxon>
        <taxon>Hypocreales</taxon>
        <taxon>Ophiocordycipitaceae</taxon>
        <taxon>Purpureocillium</taxon>
    </lineage>
</organism>
<dbReference type="Gene3D" id="3.40.20.10">
    <property type="entry name" value="Severin"/>
    <property type="match status" value="1"/>
</dbReference>
<gene>
    <name evidence="2" type="ORF">PCL_04138</name>
</gene>
<name>A0A2U3ER08_PURLI</name>
<dbReference type="SUPFAM" id="SSF55753">
    <property type="entry name" value="Actin depolymerizing proteins"/>
    <property type="match status" value="1"/>
</dbReference>
<accession>A0A2U3ER08</accession>
<dbReference type="EMBL" id="LCWV01000001">
    <property type="protein sequence ID" value="PWI76944.1"/>
    <property type="molecule type" value="Genomic_DNA"/>
</dbReference>
<reference evidence="2 3" key="1">
    <citation type="journal article" date="2016" name="Front. Microbiol.">
        <title>Genome and transcriptome sequences reveal the specific parasitism of the nematophagous Purpureocillium lilacinum 36-1.</title>
        <authorList>
            <person name="Xie J."/>
            <person name="Li S."/>
            <person name="Mo C."/>
            <person name="Xiao X."/>
            <person name="Peng D."/>
            <person name="Wang G."/>
            <person name="Xiao Y."/>
        </authorList>
    </citation>
    <scope>NUCLEOTIDE SEQUENCE [LARGE SCALE GENOMIC DNA]</scope>
    <source>
        <strain evidence="2 3">36-1</strain>
    </source>
</reference>